<feature type="signal peptide" evidence="1">
    <location>
        <begin position="1"/>
        <end position="29"/>
    </location>
</feature>
<protein>
    <submittedName>
        <fullName evidence="2">Uncharacterized protein</fullName>
    </submittedName>
</protein>
<dbReference type="EMBL" id="CAMXCT030000212">
    <property type="protein sequence ID" value="CAL4762880.1"/>
    <property type="molecule type" value="Genomic_DNA"/>
</dbReference>
<dbReference type="SUPFAM" id="SSF53335">
    <property type="entry name" value="S-adenosyl-L-methionine-dependent methyltransferases"/>
    <property type="match status" value="1"/>
</dbReference>
<reference evidence="2" key="1">
    <citation type="submission" date="2022-10" db="EMBL/GenBank/DDBJ databases">
        <authorList>
            <person name="Chen Y."/>
            <person name="Dougan E. K."/>
            <person name="Chan C."/>
            <person name="Rhodes N."/>
            <person name="Thang M."/>
        </authorList>
    </citation>
    <scope>NUCLEOTIDE SEQUENCE</scope>
</reference>
<dbReference type="EMBL" id="CAMXCT020000212">
    <property type="protein sequence ID" value="CAL1128943.1"/>
    <property type="molecule type" value="Genomic_DNA"/>
</dbReference>
<reference evidence="3" key="2">
    <citation type="submission" date="2024-04" db="EMBL/GenBank/DDBJ databases">
        <authorList>
            <person name="Chen Y."/>
            <person name="Shah S."/>
            <person name="Dougan E. K."/>
            <person name="Thang M."/>
            <person name="Chan C."/>
        </authorList>
    </citation>
    <scope>NUCLEOTIDE SEQUENCE [LARGE SCALE GENOMIC DNA]</scope>
</reference>
<comment type="caution">
    <text evidence="2">The sequence shown here is derived from an EMBL/GenBank/DDBJ whole genome shotgun (WGS) entry which is preliminary data.</text>
</comment>
<keyword evidence="4" id="KW-1185">Reference proteome</keyword>
<dbReference type="EMBL" id="CAMXCT010000212">
    <property type="protein sequence ID" value="CAI3975568.1"/>
    <property type="molecule type" value="Genomic_DNA"/>
</dbReference>
<dbReference type="Gene3D" id="3.40.50.150">
    <property type="entry name" value="Vaccinia Virus protein VP39"/>
    <property type="match status" value="1"/>
</dbReference>
<dbReference type="Proteomes" id="UP001152797">
    <property type="component" value="Unassembled WGS sequence"/>
</dbReference>
<sequence>MRPWIPGIPWIPWIPGALLLWLADSAIHSLHISDGTRDPIISRLADAQGRCPRFRVLDVGAAMNPWTLNVMTAVADRTPDAVEDCFKTADGAISASVARFCCRSGPTTVLKMSKEMGQHNVSCFTPAFEYKRCCRDGEPQKLLRFTLDVNKESAWDPLLQHVEKAGKFEYAVASHIIEDVVNPEILLQMLPRIAIRGFVSMPSKFTELKRGVEGFGPHRGHIHHRWIGTMQGGRLLLLPKLSFLETVESSVEVVGNALTADSIDMSFEWEEDLPFSILNEGFVGPTPIHVIQMYLEVFATSDDVDEAYISRQPKPDFQSALPCESRPKPKAIEEEAGAGVLTTVHFCSLSSFEGLSQQLAAQLGATGESCFRQELQEVRRRCLIAMEAVEAAMMIYHTCAAIEPDSSSTARLSSCQEAAGLKKENSSAILSACMGEEGPEAFAALQTVFAAAGAEAGSIDAKVLKTRANHLRCARVAALVRPAENNIPMEVPLDCLSHPFKASFYRDLARHFAELPWISLRHPFLPYYDRSVFVDFAQSIPTWVSWLFEFWYFYDNIFLPMFRAEHAWGSQLAPLFRLPPWAVPRGVDQRQLVVEHLVEMLSSRTDWKQVAMAEVGVFMGDTSAALLTKRLPLEAVHLVDPWDGNPVFQVSLNEKRHLGEVTGAEARKRVEQRFAALAATYCFDGRAATHRSYQGRAVPRTGPWPAERCGNLEDKPGTPRVGIHATGSVAASKRILGGSLDLVFIDGAHDYESVSQDLKAWWPKLRPGGVMAGDSWDRRDRRDRRDRERNILGTTSRAGHDFSMSFPGLMRAVLEFVSLLPGRTEVYLDTDYSFWFFKPEDVSKWHASWRPRLEGGTRGHKARARVS</sequence>
<proteinExistence type="predicted"/>
<feature type="chain" id="PRO_5043269570" evidence="1">
    <location>
        <begin position="30"/>
        <end position="867"/>
    </location>
</feature>
<dbReference type="InterPro" id="IPR029063">
    <property type="entry name" value="SAM-dependent_MTases_sf"/>
</dbReference>
<dbReference type="Pfam" id="PF13578">
    <property type="entry name" value="Methyltransf_24"/>
    <property type="match status" value="1"/>
</dbReference>
<keyword evidence="1" id="KW-0732">Signal</keyword>
<evidence type="ECO:0000256" key="1">
    <source>
        <dbReference type="SAM" id="SignalP"/>
    </source>
</evidence>
<organism evidence="2">
    <name type="scientific">Cladocopium goreaui</name>
    <dbReference type="NCBI Taxonomy" id="2562237"/>
    <lineage>
        <taxon>Eukaryota</taxon>
        <taxon>Sar</taxon>
        <taxon>Alveolata</taxon>
        <taxon>Dinophyceae</taxon>
        <taxon>Suessiales</taxon>
        <taxon>Symbiodiniaceae</taxon>
        <taxon>Cladocopium</taxon>
    </lineage>
</organism>
<dbReference type="OrthoDB" id="10259978at2759"/>
<gene>
    <name evidence="2" type="ORF">C1SCF055_LOCUS3869</name>
</gene>
<accession>A0A9P1BLJ1</accession>
<evidence type="ECO:0000313" key="4">
    <source>
        <dbReference type="Proteomes" id="UP001152797"/>
    </source>
</evidence>
<name>A0A9P1BLJ1_9DINO</name>
<dbReference type="AlphaFoldDB" id="A0A9P1BLJ1"/>
<evidence type="ECO:0000313" key="3">
    <source>
        <dbReference type="EMBL" id="CAL1128943.1"/>
    </source>
</evidence>
<evidence type="ECO:0000313" key="2">
    <source>
        <dbReference type="EMBL" id="CAI3975568.1"/>
    </source>
</evidence>